<proteinExistence type="predicted"/>
<dbReference type="EMBL" id="JAOYOD010000001">
    <property type="protein sequence ID" value="MCV9386980.1"/>
    <property type="molecule type" value="Genomic_DNA"/>
</dbReference>
<protein>
    <recommendedName>
        <fullName evidence="4">DUF2490 domain-containing protein</fullName>
    </recommendedName>
</protein>
<sequence length="274" mass="31908">MRKLNLLIVALLLTSGLAAQEVKHNDLSLNWGVGSIMRQDQTVSPFIHQKWSPVNIMLRYSRSQKLDQLADIKFSLYNPSIVKPYNFNSYYSGAQTGLAHSFKLIDFNYAIGKPILNKNEWRFVIGGKSRNHIYFSDYNFGPTTTPSPMFISFGLDLWLNLQYRINEKQYIKSNFSLPLFSYIYRAPYLAQNDEYFENIYSHKGLKEFTSRLSDGQIQSWGASQRVDFDLQYGYILNEKWDIGLTYLFAMNLNQSPTKYSQIESVFYLCGKLKF</sequence>
<keyword evidence="1" id="KW-0732">Signal</keyword>
<evidence type="ECO:0000313" key="3">
    <source>
        <dbReference type="Proteomes" id="UP001300692"/>
    </source>
</evidence>
<dbReference type="Proteomes" id="UP001300692">
    <property type="component" value="Unassembled WGS sequence"/>
</dbReference>
<feature type="chain" id="PRO_5045760182" description="DUF2490 domain-containing protein" evidence="1">
    <location>
        <begin position="20"/>
        <end position="274"/>
    </location>
</feature>
<comment type="caution">
    <text evidence="2">The sequence shown here is derived from an EMBL/GenBank/DDBJ whole genome shotgun (WGS) entry which is preliminary data.</text>
</comment>
<reference evidence="2 3" key="1">
    <citation type="submission" date="2022-10" db="EMBL/GenBank/DDBJ databases">
        <title>Comparative genomics and taxonomic characterization of three novel marine species of genus Reichenbachiella exhibiting antioxidant and polysaccharide degradation activities.</title>
        <authorList>
            <person name="Muhammad N."/>
            <person name="Lee Y.-J."/>
            <person name="Ko J."/>
            <person name="Kim S.-G."/>
        </authorList>
    </citation>
    <scope>NUCLEOTIDE SEQUENCE [LARGE SCALE GENOMIC DNA]</scope>
    <source>
        <strain evidence="2 3">ABR2-5</strain>
    </source>
</reference>
<evidence type="ECO:0000256" key="1">
    <source>
        <dbReference type="SAM" id="SignalP"/>
    </source>
</evidence>
<dbReference type="RefSeq" id="WP_264137808.1">
    <property type="nucleotide sequence ID" value="NZ_JAOYOD010000001.1"/>
</dbReference>
<name>A0ABT3CTE1_9BACT</name>
<feature type="signal peptide" evidence="1">
    <location>
        <begin position="1"/>
        <end position="19"/>
    </location>
</feature>
<accession>A0ABT3CTE1</accession>
<evidence type="ECO:0000313" key="2">
    <source>
        <dbReference type="EMBL" id="MCV9386980.1"/>
    </source>
</evidence>
<evidence type="ECO:0008006" key="4">
    <source>
        <dbReference type="Google" id="ProtNLM"/>
    </source>
</evidence>
<organism evidence="2 3">
    <name type="scientific">Reichenbachiella ulvae</name>
    <dbReference type="NCBI Taxonomy" id="2980104"/>
    <lineage>
        <taxon>Bacteria</taxon>
        <taxon>Pseudomonadati</taxon>
        <taxon>Bacteroidota</taxon>
        <taxon>Cytophagia</taxon>
        <taxon>Cytophagales</taxon>
        <taxon>Reichenbachiellaceae</taxon>
        <taxon>Reichenbachiella</taxon>
    </lineage>
</organism>
<gene>
    <name evidence="2" type="ORF">N7U62_09920</name>
</gene>
<keyword evidence="3" id="KW-1185">Reference proteome</keyword>